<comment type="cofactor">
    <cofactor evidence="1 7">
        <name>Ca(2+)</name>
        <dbReference type="ChEBI" id="CHEBI:29108"/>
    </cofactor>
</comment>
<comment type="caution">
    <text evidence="12">The sequence shown here is derived from an EMBL/GenBank/DDBJ whole genome shotgun (WGS) entry which is preliminary data.</text>
</comment>
<dbReference type="GO" id="GO:0004571">
    <property type="term" value="F:mannosyl-oligosaccharide 1,2-alpha-mannosidase activity"/>
    <property type="evidence" value="ECO:0007669"/>
    <property type="project" value="InterPro"/>
</dbReference>
<dbReference type="GO" id="GO:0005509">
    <property type="term" value="F:calcium ion binding"/>
    <property type="evidence" value="ECO:0007669"/>
    <property type="project" value="InterPro"/>
</dbReference>
<dbReference type="PANTHER" id="PTHR11742">
    <property type="entry name" value="MANNOSYL-OLIGOSACCHARIDE ALPHA-1,2-MANNOSIDASE-RELATED"/>
    <property type="match status" value="1"/>
</dbReference>
<dbReference type="InterPro" id="IPR036026">
    <property type="entry name" value="Seven-hairpin_glycosidases"/>
</dbReference>
<feature type="active site" description="Proton donor" evidence="6">
    <location>
        <position position="491"/>
    </location>
</feature>
<comment type="pathway">
    <text evidence="2">Protein modification; protein glycosylation.</text>
</comment>
<dbReference type="Gene3D" id="1.50.10.10">
    <property type="match status" value="1"/>
</dbReference>
<keyword evidence="11" id="KW-1133">Transmembrane helix</keyword>
<dbReference type="Proteomes" id="UP000318582">
    <property type="component" value="Unassembled WGS sequence"/>
</dbReference>
<evidence type="ECO:0000256" key="6">
    <source>
        <dbReference type="PIRSR" id="PIRSR601382-1"/>
    </source>
</evidence>
<dbReference type="GO" id="GO:0005783">
    <property type="term" value="C:endoplasmic reticulum"/>
    <property type="evidence" value="ECO:0007669"/>
    <property type="project" value="TreeGrafter"/>
</dbReference>
<feature type="region of interest" description="Disordered" evidence="10">
    <location>
        <begin position="64"/>
        <end position="133"/>
    </location>
</feature>
<dbReference type="STRING" id="109895.A0A507E0B5"/>
<evidence type="ECO:0000256" key="8">
    <source>
        <dbReference type="PIRSR" id="PIRSR601382-3"/>
    </source>
</evidence>
<dbReference type="PRINTS" id="PR00747">
    <property type="entry name" value="GLYHDRLASE47"/>
</dbReference>
<evidence type="ECO:0000313" key="13">
    <source>
        <dbReference type="Proteomes" id="UP000318582"/>
    </source>
</evidence>
<evidence type="ECO:0000256" key="1">
    <source>
        <dbReference type="ARBA" id="ARBA00001913"/>
    </source>
</evidence>
<keyword evidence="4 9" id="KW-0378">Hydrolase</keyword>
<dbReference type="EC" id="3.2.1.-" evidence="9"/>
<keyword evidence="11" id="KW-0472">Membrane</keyword>
<proteinExistence type="inferred from homology"/>
<evidence type="ECO:0000256" key="7">
    <source>
        <dbReference type="PIRSR" id="PIRSR601382-2"/>
    </source>
</evidence>
<dbReference type="GO" id="GO:0005975">
    <property type="term" value="P:carbohydrate metabolic process"/>
    <property type="evidence" value="ECO:0007669"/>
    <property type="project" value="InterPro"/>
</dbReference>
<keyword evidence="7" id="KW-0106">Calcium</keyword>
<feature type="region of interest" description="Disordered" evidence="10">
    <location>
        <begin position="605"/>
        <end position="636"/>
    </location>
</feature>
<feature type="active site" evidence="6">
    <location>
        <position position="381"/>
    </location>
</feature>
<dbReference type="InterPro" id="IPR012341">
    <property type="entry name" value="6hp_glycosidase-like_sf"/>
</dbReference>
<dbReference type="InterPro" id="IPR050749">
    <property type="entry name" value="Glycosyl_Hydrolase_47"/>
</dbReference>
<evidence type="ECO:0000313" key="12">
    <source>
        <dbReference type="EMBL" id="TPX57171.1"/>
    </source>
</evidence>
<dbReference type="InterPro" id="IPR001382">
    <property type="entry name" value="Glyco_hydro_47"/>
</dbReference>
<evidence type="ECO:0000256" key="2">
    <source>
        <dbReference type="ARBA" id="ARBA00004922"/>
    </source>
</evidence>
<feature type="active site" evidence="6">
    <location>
        <position position="510"/>
    </location>
</feature>
<gene>
    <name evidence="12" type="ORF">PhCBS80983_g04018</name>
</gene>
<evidence type="ECO:0000256" key="9">
    <source>
        <dbReference type="RuleBase" id="RU361193"/>
    </source>
</evidence>
<feature type="binding site" evidence="7">
    <location>
        <position position="596"/>
    </location>
    <ligand>
        <name>Ca(2+)</name>
        <dbReference type="ChEBI" id="CHEBI:29108"/>
    </ligand>
</feature>
<feature type="disulfide bond" evidence="8">
    <location>
        <begin position="445"/>
        <end position="477"/>
    </location>
</feature>
<feature type="active site" description="Proton donor" evidence="6">
    <location>
        <position position="241"/>
    </location>
</feature>
<keyword evidence="11" id="KW-0812">Transmembrane</keyword>
<evidence type="ECO:0000256" key="4">
    <source>
        <dbReference type="ARBA" id="ARBA00022801"/>
    </source>
</evidence>
<dbReference type="GO" id="GO:0036503">
    <property type="term" value="P:ERAD pathway"/>
    <property type="evidence" value="ECO:0007669"/>
    <property type="project" value="UniProtKB-ARBA"/>
</dbReference>
<evidence type="ECO:0000256" key="3">
    <source>
        <dbReference type="ARBA" id="ARBA00007658"/>
    </source>
</evidence>
<dbReference type="PANTHER" id="PTHR11742:SF6">
    <property type="entry name" value="MANNOSYL-OLIGOSACCHARIDE ALPHA-1,2-MANNOSIDASE IA-RELATED"/>
    <property type="match status" value="1"/>
</dbReference>
<keyword evidence="13" id="KW-1185">Reference proteome</keyword>
<organism evidence="12 13">
    <name type="scientific">Powellomyces hirtus</name>
    <dbReference type="NCBI Taxonomy" id="109895"/>
    <lineage>
        <taxon>Eukaryota</taxon>
        <taxon>Fungi</taxon>
        <taxon>Fungi incertae sedis</taxon>
        <taxon>Chytridiomycota</taxon>
        <taxon>Chytridiomycota incertae sedis</taxon>
        <taxon>Chytridiomycetes</taxon>
        <taxon>Spizellomycetales</taxon>
        <taxon>Powellomycetaceae</taxon>
        <taxon>Powellomyces</taxon>
    </lineage>
</organism>
<feature type="transmembrane region" description="Helical" evidence="11">
    <location>
        <begin position="30"/>
        <end position="55"/>
    </location>
</feature>
<comment type="similarity">
    <text evidence="3 9">Belongs to the glycosyl hydrolase 47 family.</text>
</comment>
<dbReference type="Pfam" id="PF01532">
    <property type="entry name" value="Glyco_hydro_47"/>
    <property type="match status" value="1"/>
</dbReference>
<feature type="compositionally biased region" description="Basic and acidic residues" evidence="10">
    <location>
        <begin position="99"/>
        <end position="112"/>
    </location>
</feature>
<dbReference type="EMBL" id="QEAQ01000057">
    <property type="protein sequence ID" value="TPX57171.1"/>
    <property type="molecule type" value="Genomic_DNA"/>
</dbReference>
<evidence type="ECO:0000256" key="5">
    <source>
        <dbReference type="ARBA" id="ARBA00023157"/>
    </source>
</evidence>
<sequence>MEFVVMVVTVTAGTVLEVETTVTVTVEATVLVAVTVTVVAAVWYAALVLLSFFFITSFLSKPSQPSPPPSEAASRKEGAAGPKGSFAHGPVGQPGPSPEEPKLKPEPKHDYESPPLRPEPPVPKPEKMREKSKPEVVHAYPFPSFLGTDRGVADEKMKTTVKEMMMHAWDAYVEFAPLADELRPVSRTPHNWYSSNTLLSTPIDALDTLYIMGLKSRYDKAKDMVVEHLRLDIDYPVSLFETNIRVLGGLLSAWEFDHDKRFMKLAEDLAERMTHAFNTPTGLPINSFNLKLKTAHSNGGAGLAEMGTLQLELQYLSDVTGKSIYAEKASEMESNALKVFDTLYGATLPIPGLYPTHWSTQEIPVRKDPGNEHYSVGAEADSYYEYLLKLWLSTGDVKYRAMYDLSAEAIRTNMVQIDGERAYIPDATHSASGFSRQPHFHHLSCFAGGMFATGALSQRHGKWTSFLDIGRKITETCWESYAKTATGLGPEEIFIDKLTGKDSRYLLRPETIESIFYMWRFTHDPIYRDMGRSFVDSLQKYCKQTKGYAGVHNVFSKSAAPDDLQQSFFLAETLKYAYLLFTDDDTIPLEAYVFNTEAHPVSMRGWGQRQNIPRGDVNLESTVEKPSAPASKEREH</sequence>
<dbReference type="GO" id="GO:0000139">
    <property type="term" value="C:Golgi membrane"/>
    <property type="evidence" value="ECO:0007669"/>
    <property type="project" value="TreeGrafter"/>
</dbReference>
<evidence type="ECO:0000256" key="10">
    <source>
        <dbReference type="SAM" id="MobiDB-lite"/>
    </source>
</evidence>
<dbReference type="SUPFAM" id="SSF48225">
    <property type="entry name" value="Seven-hairpin glycosidases"/>
    <property type="match status" value="1"/>
</dbReference>
<name>A0A507E0B5_9FUNG</name>
<reference evidence="12 13" key="1">
    <citation type="journal article" date="2019" name="Sci. Rep.">
        <title>Comparative genomics of chytrid fungi reveal insights into the obligate biotrophic and pathogenic lifestyle of Synchytrium endobioticum.</title>
        <authorList>
            <person name="van de Vossenberg B.T.L.H."/>
            <person name="Warris S."/>
            <person name="Nguyen H.D.T."/>
            <person name="van Gent-Pelzer M.P.E."/>
            <person name="Joly D.L."/>
            <person name="van de Geest H.C."/>
            <person name="Bonants P.J.M."/>
            <person name="Smith D.S."/>
            <person name="Levesque C.A."/>
            <person name="van der Lee T.A.J."/>
        </authorList>
    </citation>
    <scope>NUCLEOTIDE SEQUENCE [LARGE SCALE GENOMIC DNA]</scope>
    <source>
        <strain evidence="12 13">CBS 809.83</strain>
    </source>
</reference>
<dbReference type="AlphaFoldDB" id="A0A507E0B5"/>
<keyword evidence="9" id="KW-0326">Glycosidase</keyword>
<feature type="compositionally biased region" description="Basic and acidic residues" evidence="10">
    <location>
        <begin position="124"/>
        <end position="133"/>
    </location>
</feature>
<keyword evidence="5 8" id="KW-1015">Disulfide bond</keyword>
<evidence type="ECO:0000256" key="11">
    <source>
        <dbReference type="SAM" id="Phobius"/>
    </source>
</evidence>
<accession>A0A507E0B5</accession>
<keyword evidence="7" id="KW-0479">Metal-binding</keyword>
<protein>
    <recommendedName>
        <fullName evidence="9">alpha-1,2-Mannosidase</fullName>
        <ecNumber evidence="9">3.2.1.-</ecNumber>
    </recommendedName>
</protein>